<gene>
    <name evidence="3" type="ORF">GCM10025883_16240</name>
</gene>
<feature type="domain" description="WYL" evidence="1">
    <location>
        <begin position="152"/>
        <end position="215"/>
    </location>
</feature>
<dbReference type="PROSITE" id="PS52050">
    <property type="entry name" value="WYL"/>
    <property type="match status" value="1"/>
</dbReference>
<evidence type="ECO:0000259" key="1">
    <source>
        <dbReference type="Pfam" id="PF13280"/>
    </source>
</evidence>
<accession>A0ABQ6INV4</accession>
<evidence type="ECO:0000313" key="4">
    <source>
        <dbReference type="Proteomes" id="UP001157126"/>
    </source>
</evidence>
<organism evidence="3 4">
    <name type="scientific">Mobilicoccus caccae</name>
    <dbReference type="NCBI Taxonomy" id="1859295"/>
    <lineage>
        <taxon>Bacteria</taxon>
        <taxon>Bacillati</taxon>
        <taxon>Actinomycetota</taxon>
        <taxon>Actinomycetes</taxon>
        <taxon>Micrococcales</taxon>
        <taxon>Dermatophilaceae</taxon>
        <taxon>Mobilicoccus</taxon>
    </lineage>
</organism>
<dbReference type="PANTHER" id="PTHR34580">
    <property type="match status" value="1"/>
</dbReference>
<evidence type="ECO:0000259" key="2">
    <source>
        <dbReference type="Pfam" id="PF25583"/>
    </source>
</evidence>
<dbReference type="PANTHER" id="PTHR34580:SF3">
    <property type="entry name" value="PROTEIN PAFB"/>
    <property type="match status" value="1"/>
</dbReference>
<proteinExistence type="predicted"/>
<dbReference type="InterPro" id="IPR057727">
    <property type="entry name" value="WCX_dom"/>
</dbReference>
<reference evidence="4" key="1">
    <citation type="journal article" date="2019" name="Int. J. Syst. Evol. Microbiol.">
        <title>The Global Catalogue of Microorganisms (GCM) 10K type strain sequencing project: providing services to taxonomists for standard genome sequencing and annotation.</title>
        <authorList>
            <consortium name="The Broad Institute Genomics Platform"/>
            <consortium name="The Broad Institute Genome Sequencing Center for Infectious Disease"/>
            <person name="Wu L."/>
            <person name="Ma J."/>
        </authorList>
    </citation>
    <scope>NUCLEOTIDE SEQUENCE [LARGE SCALE GENOMIC DNA]</scope>
    <source>
        <strain evidence="4">NBRC 113072</strain>
    </source>
</reference>
<dbReference type="Pfam" id="PF25583">
    <property type="entry name" value="WCX"/>
    <property type="match status" value="1"/>
</dbReference>
<keyword evidence="4" id="KW-1185">Reference proteome</keyword>
<dbReference type="Pfam" id="PF13280">
    <property type="entry name" value="WYL"/>
    <property type="match status" value="1"/>
</dbReference>
<dbReference type="InterPro" id="IPR051534">
    <property type="entry name" value="CBASS_pafABC_assoc_protein"/>
</dbReference>
<dbReference type="InterPro" id="IPR026881">
    <property type="entry name" value="WYL_dom"/>
</dbReference>
<evidence type="ECO:0000313" key="3">
    <source>
        <dbReference type="EMBL" id="GMA39579.1"/>
    </source>
</evidence>
<protein>
    <submittedName>
        <fullName evidence="3">WYL domain-containing protein</fullName>
    </submittedName>
</protein>
<dbReference type="EMBL" id="BSUO01000001">
    <property type="protein sequence ID" value="GMA39579.1"/>
    <property type="molecule type" value="Genomic_DNA"/>
</dbReference>
<sequence>MAAAKTERLLNLVIALLSTRRALSKAAIRDKVAPYREAANTEAFERMFERDKDELREMGIPLVTEDLDGFFEDEPGYRIDRHEYSLPDLPMTPEQLSLLALAGRTWSEASLGGIAVRALRKLESVAPEDGEADEESGGLDRIEAGVRTSEPAFESVRAAVVATRPIRFTYRRPRGASAKRHVQPWGIAAWHGHWYLTGHDLDRGEPRVFRLDRIVGPVTAAGAPGSYDIPEEHDPRAVVASSLATGEPVPARLRVRPGRGHVLRRRAQAVETRPERSTDVWDVLEVTGSDLSSFADEIVGYGADVVVDAPPELRDAVVDRLRAVLAVHEGAR</sequence>
<feature type="domain" description="WCX" evidence="2">
    <location>
        <begin position="247"/>
        <end position="325"/>
    </location>
</feature>
<name>A0ABQ6INV4_9MICO</name>
<comment type="caution">
    <text evidence="3">The sequence shown here is derived from an EMBL/GenBank/DDBJ whole genome shotgun (WGS) entry which is preliminary data.</text>
</comment>
<dbReference type="Proteomes" id="UP001157126">
    <property type="component" value="Unassembled WGS sequence"/>
</dbReference>